<keyword evidence="2" id="KW-1185">Reference proteome</keyword>
<dbReference type="PANTHER" id="PTHR34144:SF5">
    <property type="entry name" value="ALPHA-1,3-MANNOSYLTRANSFERASE CMT1"/>
    <property type="match status" value="1"/>
</dbReference>
<keyword evidence="1" id="KW-0808">Transferase</keyword>
<comment type="caution">
    <text evidence="1">The sequence shown here is derived from an EMBL/GenBank/DDBJ whole genome shotgun (WGS) entry which is preliminary data.</text>
</comment>
<evidence type="ECO:0000313" key="2">
    <source>
        <dbReference type="Proteomes" id="UP001303222"/>
    </source>
</evidence>
<accession>A0AAN6SEH5</accession>
<gene>
    <name evidence="1" type="ORF">QBC32DRAFT_316273</name>
</gene>
<reference evidence="1" key="2">
    <citation type="submission" date="2023-06" db="EMBL/GenBank/DDBJ databases">
        <authorList>
            <consortium name="Lawrence Berkeley National Laboratory"/>
            <person name="Mondo S.J."/>
            <person name="Hensen N."/>
            <person name="Bonometti L."/>
            <person name="Westerberg I."/>
            <person name="Brannstrom I.O."/>
            <person name="Guillou S."/>
            <person name="Cros-Aarteil S."/>
            <person name="Calhoun S."/>
            <person name="Haridas S."/>
            <person name="Kuo A."/>
            <person name="Pangilinan J."/>
            <person name="Riley R."/>
            <person name="Labutti K."/>
            <person name="Andreopoulos B."/>
            <person name="Lipzen A."/>
            <person name="Chen C."/>
            <person name="Yanf M."/>
            <person name="Daum C."/>
            <person name="Ng V."/>
            <person name="Clum A."/>
            <person name="Steindorff A."/>
            <person name="Ohm R."/>
            <person name="Martin F."/>
            <person name="Silar P."/>
            <person name="Natvig D."/>
            <person name="Lalanne C."/>
            <person name="Gautier V."/>
            <person name="Ament-Velasquez S.L."/>
            <person name="Kruys A."/>
            <person name="Hutchinson M.I."/>
            <person name="Powell A.J."/>
            <person name="Barry K."/>
            <person name="Miller A.N."/>
            <person name="Grigoriev I.V."/>
            <person name="Debuchy R."/>
            <person name="Gladieux P."/>
            <person name="Thoren M.H."/>
            <person name="Johannesson H."/>
        </authorList>
    </citation>
    <scope>NUCLEOTIDE SEQUENCE</scope>
    <source>
        <strain evidence="1">CBS 626.80</strain>
    </source>
</reference>
<dbReference type="GO" id="GO:0016757">
    <property type="term" value="F:glycosyltransferase activity"/>
    <property type="evidence" value="ECO:0007669"/>
    <property type="project" value="UniProtKB-KW"/>
</dbReference>
<keyword evidence="1" id="KW-0328">Glycosyltransferase</keyword>
<proteinExistence type="predicted"/>
<evidence type="ECO:0000313" key="1">
    <source>
        <dbReference type="EMBL" id="KAK3950016.1"/>
    </source>
</evidence>
<name>A0AAN6SEH5_9PEZI</name>
<reference evidence="1" key="1">
    <citation type="journal article" date="2023" name="Mol. Phylogenet. Evol.">
        <title>Genome-scale phylogeny and comparative genomics of the fungal order Sordariales.</title>
        <authorList>
            <person name="Hensen N."/>
            <person name="Bonometti L."/>
            <person name="Westerberg I."/>
            <person name="Brannstrom I.O."/>
            <person name="Guillou S."/>
            <person name="Cros-Aarteil S."/>
            <person name="Calhoun S."/>
            <person name="Haridas S."/>
            <person name="Kuo A."/>
            <person name="Mondo S."/>
            <person name="Pangilinan J."/>
            <person name="Riley R."/>
            <person name="LaButti K."/>
            <person name="Andreopoulos B."/>
            <person name="Lipzen A."/>
            <person name="Chen C."/>
            <person name="Yan M."/>
            <person name="Daum C."/>
            <person name="Ng V."/>
            <person name="Clum A."/>
            <person name="Steindorff A."/>
            <person name="Ohm R.A."/>
            <person name="Martin F."/>
            <person name="Silar P."/>
            <person name="Natvig D.O."/>
            <person name="Lalanne C."/>
            <person name="Gautier V."/>
            <person name="Ament-Velasquez S.L."/>
            <person name="Kruys A."/>
            <person name="Hutchinson M.I."/>
            <person name="Powell A.J."/>
            <person name="Barry K."/>
            <person name="Miller A.N."/>
            <person name="Grigoriev I.V."/>
            <person name="Debuchy R."/>
            <person name="Gladieux P."/>
            <person name="Hiltunen Thoren M."/>
            <person name="Johannesson H."/>
        </authorList>
    </citation>
    <scope>NUCLEOTIDE SEQUENCE</scope>
    <source>
        <strain evidence="1">CBS 626.80</strain>
    </source>
</reference>
<dbReference type="PANTHER" id="PTHR34144">
    <property type="entry name" value="CHROMOSOME 8, WHOLE GENOME SHOTGUN SEQUENCE"/>
    <property type="match status" value="1"/>
</dbReference>
<dbReference type="AlphaFoldDB" id="A0AAN6SEH5"/>
<dbReference type="Proteomes" id="UP001303222">
    <property type="component" value="Unassembled WGS sequence"/>
</dbReference>
<protein>
    <submittedName>
        <fullName evidence="1">Cryptococcal mannosyltransferase 1-domain-containing protein</fullName>
    </submittedName>
</protein>
<dbReference type="InterPro" id="IPR021047">
    <property type="entry name" value="Mannosyltransferase_CMT1"/>
</dbReference>
<dbReference type="Pfam" id="PF11735">
    <property type="entry name" value="CAP59_mtransfer"/>
    <property type="match status" value="1"/>
</dbReference>
<organism evidence="1 2">
    <name type="scientific">Pseudoneurospora amorphoporcata</name>
    <dbReference type="NCBI Taxonomy" id="241081"/>
    <lineage>
        <taxon>Eukaryota</taxon>
        <taxon>Fungi</taxon>
        <taxon>Dikarya</taxon>
        <taxon>Ascomycota</taxon>
        <taxon>Pezizomycotina</taxon>
        <taxon>Sordariomycetes</taxon>
        <taxon>Sordariomycetidae</taxon>
        <taxon>Sordariales</taxon>
        <taxon>Sordariaceae</taxon>
        <taxon>Pseudoneurospora</taxon>
    </lineage>
</organism>
<dbReference type="EMBL" id="MU859193">
    <property type="protein sequence ID" value="KAK3950016.1"/>
    <property type="molecule type" value="Genomic_DNA"/>
</dbReference>
<sequence length="475" mass="52918">MPLPRRYTTTVLRREVFFALQAAFLLLVVLSLYLGHDQLSQISPSFLKPNHGIHVNATQASVSAPIQSAHNASPTANTIATTTIATVTTTKPADNAVPIPTVLSSANRTAYVAAIMNPDEKNLARLECPSFNPSRYDYLVVQDDEGDSDASGIQYFFALDLRECLHLLPRLIGSVVEAIRFLGPQSCALSIIEGNSHDGTAEVLEALRPELEALTTTYYFKSSNINPKQGDRIAKLAELRNLALQPMLDPKNSKLYPSEANTTVIFLNDVAACTDDILELVHQRRFLGADMTCAMDWTYVGRDPTFYDVWIARTLGGGDSFFDVPADGNWNSAWNLFWNEPTARERFMAHQPFQVFSCWNGATAFTAKPFLEKKVTFRAPRKGECMQGEPQLLCKDFWWHGYGKIAVVPSVNLEYSDEKGKQIKEAKGFTSNLVGGEGHKDDAIQWQVSPPEKVKCIPDYAHQFFEEWNKTQPGV</sequence>